<dbReference type="AlphaFoldDB" id="A0A6J5XZ77"/>
<proteinExistence type="predicted"/>
<reference evidence="2" key="1">
    <citation type="journal article" date="2020" name="Genome Biol.">
        <title>Gamete binning: chromosome-level and haplotype-resolved genome assembly enabled by high-throughput single-cell sequencing of gamete genomes.</title>
        <authorList>
            <person name="Campoy J.A."/>
            <person name="Sun H."/>
            <person name="Goel M."/>
            <person name="Jiao W.-B."/>
            <person name="Folz-Donahue K."/>
            <person name="Wang N."/>
            <person name="Rubio M."/>
            <person name="Liu C."/>
            <person name="Kukat C."/>
            <person name="Ruiz D."/>
            <person name="Huettel B."/>
            <person name="Schneeberger K."/>
        </authorList>
    </citation>
    <scope>NUCLEOTIDE SEQUENCE [LARGE SCALE GENOMIC DNA]</scope>
    <source>
        <strain evidence="2">cv. Rojo Pasion</strain>
    </source>
</reference>
<protein>
    <submittedName>
        <fullName evidence="1">Uncharacterized protein</fullName>
    </submittedName>
</protein>
<dbReference type="EMBL" id="CAEKKB010000007">
    <property type="protein sequence ID" value="CAB4317527.1"/>
    <property type="molecule type" value="Genomic_DNA"/>
</dbReference>
<dbReference type="Proteomes" id="UP000507245">
    <property type="component" value="Unassembled WGS sequence"/>
</dbReference>
<gene>
    <name evidence="1" type="ORF">ORAREDHAP_LOCUS44338</name>
</gene>
<name>A0A6J5XZ77_PRUAR</name>
<sequence>MHKIRLTTRTNPILYSTRPNPFSLPFRSHKENLKSIFLFPVVANRAQNNTHPLCRGRGGAASWFWSGCIHMFLEPSRTLQLLRRLRAFWSLGMSVTPRLKPEVASSFNGKLNLLVLGPATSKGVLESWDKVLHFKEAVFTYKSHEDLKTPHSVGSGL</sequence>
<organism evidence="1 2">
    <name type="scientific">Prunus armeniaca</name>
    <name type="common">Apricot</name>
    <name type="synonym">Armeniaca vulgaris</name>
    <dbReference type="NCBI Taxonomy" id="36596"/>
    <lineage>
        <taxon>Eukaryota</taxon>
        <taxon>Viridiplantae</taxon>
        <taxon>Streptophyta</taxon>
        <taxon>Embryophyta</taxon>
        <taxon>Tracheophyta</taxon>
        <taxon>Spermatophyta</taxon>
        <taxon>Magnoliopsida</taxon>
        <taxon>eudicotyledons</taxon>
        <taxon>Gunneridae</taxon>
        <taxon>Pentapetalae</taxon>
        <taxon>rosids</taxon>
        <taxon>fabids</taxon>
        <taxon>Rosales</taxon>
        <taxon>Rosaceae</taxon>
        <taxon>Amygdaloideae</taxon>
        <taxon>Amygdaleae</taxon>
        <taxon>Prunus</taxon>
    </lineage>
</organism>
<evidence type="ECO:0000313" key="1">
    <source>
        <dbReference type="EMBL" id="CAB4317527.1"/>
    </source>
</evidence>
<keyword evidence="2" id="KW-1185">Reference proteome</keyword>
<accession>A0A6J5XZ77</accession>
<evidence type="ECO:0000313" key="2">
    <source>
        <dbReference type="Proteomes" id="UP000507245"/>
    </source>
</evidence>